<evidence type="ECO:0000313" key="6">
    <source>
        <dbReference type="Proteomes" id="UP000250369"/>
    </source>
</evidence>
<dbReference type="PANTHER" id="PTHR47893:SF1">
    <property type="entry name" value="REGULATORY PROTEIN PCHR"/>
    <property type="match status" value="1"/>
</dbReference>
<evidence type="ECO:0000256" key="3">
    <source>
        <dbReference type="ARBA" id="ARBA00023163"/>
    </source>
</evidence>
<proteinExistence type="predicted"/>
<dbReference type="RefSeq" id="WP_113028920.1">
    <property type="nucleotide sequence ID" value="NZ_QMFB01000001.1"/>
</dbReference>
<name>A0A329MS59_9BACL</name>
<dbReference type="PROSITE" id="PS00041">
    <property type="entry name" value="HTH_ARAC_FAMILY_1"/>
    <property type="match status" value="1"/>
</dbReference>
<dbReference type="PROSITE" id="PS01124">
    <property type="entry name" value="HTH_ARAC_FAMILY_2"/>
    <property type="match status" value="1"/>
</dbReference>
<accession>A0A329MS59</accession>
<comment type="caution">
    <text evidence="5">The sequence shown here is derived from an EMBL/GenBank/DDBJ whole genome shotgun (WGS) entry which is preliminary data.</text>
</comment>
<organism evidence="5 6">
    <name type="scientific">Paenibacillus contaminans</name>
    <dbReference type="NCBI Taxonomy" id="450362"/>
    <lineage>
        <taxon>Bacteria</taxon>
        <taxon>Bacillati</taxon>
        <taxon>Bacillota</taxon>
        <taxon>Bacilli</taxon>
        <taxon>Bacillales</taxon>
        <taxon>Paenibacillaceae</taxon>
        <taxon>Paenibacillus</taxon>
    </lineage>
</organism>
<evidence type="ECO:0000313" key="5">
    <source>
        <dbReference type="EMBL" id="RAV22811.1"/>
    </source>
</evidence>
<keyword evidence="6" id="KW-1185">Reference proteome</keyword>
<evidence type="ECO:0000259" key="4">
    <source>
        <dbReference type="PROSITE" id="PS01124"/>
    </source>
</evidence>
<dbReference type="InterPro" id="IPR018060">
    <property type="entry name" value="HTH_AraC"/>
</dbReference>
<dbReference type="OrthoDB" id="9782503at2"/>
<sequence>MSEASFHQNFNLFFDGLQLPRKSTDRTEHMPLDTLFGEGSIRRIVPRFDMEVVVSEYTFYENRTLTLSPKASMVELSYCFQGEREVSFAGSRYEFTEGTCTLQFLNRQDEIRFDFTANKPFLLLGIGIPISTFHHFMEDDSGERAVDFDRILDGRGFRAFQDTIDPAATVMLNRIVQASRVRGTKNFEMECAVMELLSSAFRSFLFDGNPESPRLSKDDMDKIRIARRIMLERMAEPPTLIELSRMIGMNDYKLKIGFKEMYGTTVFGYLRDKRLEQALRLLQAGSITVIEASCAVGYNNPSYFAEVFREKYGVNPGELVRRPSASR</sequence>
<keyword evidence="3" id="KW-0804">Transcription</keyword>
<dbReference type="PANTHER" id="PTHR47893">
    <property type="entry name" value="REGULATORY PROTEIN PCHR"/>
    <property type="match status" value="1"/>
</dbReference>
<dbReference type="InterPro" id="IPR018062">
    <property type="entry name" value="HTH_AraC-typ_CS"/>
</dbReference>
<dbReference type="SUPFAM" id="SSF46689">
    <property type="entry name" value="Homeodomain-like"/>
    <property type="match status" value="2"/>
</dbReference>
<protein>
    <submittedName>
        <fullName evidence="5">AraC family transcriptional regulator</fullName>
    </submittedName>
</protein>
<dbReference type="EMBL" id="QMFB01000001">
    <property type="protein sequence ID" value="RAV22811.1"/>
    <property type="molecule type" value="Genomic_DNA"/>
</dbReference>
<dbReference type="GO" id="GO:0003700">
    <property type="term" value="F:DNA-binding transcription factor activity"/>
    <property type="evidence" value="ECO:0007669"/>
    <property type="project" value="InterPro"/>
</dbReference>
<gene>
    <name evidence="5" type="ORF">DQG23_00960</name>
</gene>
<keyword evidence="2" id="KW-0238">DNA-binding</keyword>
<dbReference type="SMART" id="SM00342">
    <property type="entry name" value="HTH_ARAC"/>
    <property type="match status" value="1"/>
</dbReference>
<dbReference type="InterPro" id="IPR053142">
    <property type="entry name" value="PchR_regulatory_protein"/>
</dbReference>
<dbReference type="InterPro" id="IPR009057">
    <property type="entry name" value="Homeodomain-like_sf"/>
</dbReference>
<dbReference type="GO" id="GO:0043565">
    <property type="term" value="F:sequence-specific DNA binding"/>
    <property type="evidence" value="ECO:0007669"/>
    <property type="project" value="InterPro"/>
</dbReference>
<reference evidence="5 6" key="1">
    <citation type="journal article" date="2009" name="Int. J. Syst. Evol. Microbiol.">
        <title>Paenibacillus contaminans sp. nov., isolated from a contaminated laboratory plate.</title>
        <authorList>
            <person name="Chou J.H."/>
            <person name="Lee J.H."/>
            <person name="Lin M.C."/>
            <person name="Chang P.S."/>
            <person name="Arun A.B."/>
            <person name="Young C.C."/>
            <person name="Chen W.M."/>
        </authorList>
    </citation>
    <scope>NUCLEOTIDE SEQUENCE [LARGE SCALE GENOMIC DNA]</scope>
    <source>
        <strain evidence="5 6">CKOBP-6</strain>
    </source>
</reference>
<evidence type="ECO:0000256" key="2">
    <source>
        <dbReference type="ARBA" id="ARBA00023125"/>
    </source>
</evidence>
<dbReference type="Gene3D" id="1.10.10.60">
    <property type="entry name" value="Homeodomain-like"/>
    <property type="match status" value="2"/>
</dbReference>
<feature type="domain" description="HTH araC/xylS-type" evidence="4">
    <location>
        <begin position="224"/>
        <end position="322"/>
    </location>
</feature>
<evidence type="ECO:0000256" key="1">
    <source>
        <dbReference type="ARBA" id="ARBA00023015"/>
    </source>
</evidence>
<dbReference type="AlphaFoldDB" id="A0A329MS59"/>
<dbReference type="Pfam" id="PF12833">
    <property type="entry name" value="HTH_18"/>
    <property type="match status" value="1"/>
</dbReference>
<keyword evidence="1" id="KW-0805">Transcription regulation</keyword>
<dbReference type="Proteomes" id="UP000250369">
    <property type="component" value="Unassembled WGS sequence"/>
</dbReference>